<proteinExistence type="inferred from homology"/>
<accession>A0A5C8DZD3</accession>
<feature type="transmembrane region" description="Helical" evidence="2">
    <location>
        <begin position="161"/>
        <end position="184"/>
    </location>
</feature>
<feature type="transmembrane region" description="Helical" evidence="2">
    <location>
        <begin position="371"/>
        <end position="393"/>
    </location>
</feature>
<feature type="transmembrane region" description="Helical" evidence="2">
    <location>
        <begin position="250"/>
        <end position="271"/>
    </location>
</feature>
<dbReference type="GO" id="GO:0005886">
    <property type="term" value="C:plasma membrane"/>
    <property type="evidence" value="ECO:0007669"/>
    <property type="project" value="UniProtKB-UniRule"/>
</dbReference>
<feature type="transmembrane region" description="Helical" evidence="2">
    <location>
        <begin position="131"/>
        <end position="155"/>
    </location>
</feature>
<dbReference type="Proteomes" id="UP000324707">
    <property type="component" value="Unassembled WGS sequence"/>
</dbReference>
<feature type="transmembrane region" description="Helical" evidence="2">
    <location>
        <begin position="317"/>
        <end position="335"/>
    </location>
</feature>
<dbReference type="PIRSF" id="PIRSF005348">
    <property type="entry name" value="YxkH"/>
    <property type="match status" value="1"/>
</dbReference>
<keyword evidence="2" id="KW-1133">Transmembrane helix</keyword>
<feature type="transmembrane region" description="Helical" evidence="2">
    <location>
        <begin position="278"/>
        <end position="297"/>
    </location>
</feature>
<dbReference type="GO" id="GO:0015293">
    <property type="term" value="F:symporter activity"/>
    <property type="evidence" value="ECO:0007669"/>
    <property type="project" value="UniProtKB-UniRule"/>
</dbReference>
<dbReference type="PANTHER" id="PTHR40033">
    <property type="entry name" value="NA(+)-MALATE SYMPORTER"/>
    <property type="match status" value="1"/>
</dbReference>
<protein>
    <submittedName>
        <fullName evidence="3">2-hydroxycarboxylate transporter family protein</fullName>
    </submittedName>
</protein>
<gene>
    <name evidence="3" type="ORF">EPJ69_10485</name>
</gene>
<comment type="caution">
    <text evidence="3">The sequence shown here is derived from an EMBL/GenBank/DDBJ whole genome shotgun (WGS) entry which is preliminary data.</text>
</comment>
<organism evidence="3 4">
    <name type="scientific">Brachyspira aalborgi</name>
    <dbReference type="NCBI Taxonomy" id="29522"/>
    <lineage>
        <taxon>Bacteria</taxon>
        <taxon>Pseudomonadati</taxon>
        <taxon>Spirochaetota</taxon>
        <taxon>Spirochaetia</taxon>
        <taxon>Brachyspirales</taxon>
        <taxon>Brachyspiraceae</taxon>
        <taxon>Brachyspira</taxon>
    </lineage>
</organism>
<reference evidence="3 4" key="1">
    <citation type="journal article" date="1992" name="Lakartidningen">
        <title>[Penicillin V and not amoxicillin is the first choice preparation in acute otitis].</title>
        <authorList>
            <person name="Kamme C."/>
            <person name="Lundgren K."/>
            <person name="Prellner K."/>
        </authorList>
    </citation>
    <scope>NUCLEOTIDE SEQUENCE [LARGE SCALE GENOMIC DNA]</scope>
    <source>
        <strain evidence="3 4">PC5538III-lc</strain>
    </source>
</reference>
<feature type="transmembrane region" description="Helical" evidence="2">
    <location>
        <begin position="12"/>
        <end position="31"/>
    </location>
</feature>
<dbReference type="InterPro" id="IPR004679">
    <property type="entry name" value="2-OHcarboxylate_transport"/>
</dbReference>
<evidence type="ECO:0000313" key="3">
    <source>
        <dbReference type="EMBL" id="TXJ30484.1"/>
    </source>
</evidence>
<sequence>MGNEKQHYKIMGIRWQYFLILLAVYLVAVYIGKLPQGMIGALGSMLILGALFDEIGNKTPIVKDFLGGGAIVAIFAGGLIVYFKVFPEDTINNLSTFMAGGGFLDFYIAALICGSIFGMSRNFLIRAFIKYLPLILASTLMALIFVAIGGLILGYEIKQSILYIGLPIMGGGTGAGAVPLSKIFGSALNEEPSKIISIMLPAVAFGNAVAIISAGLLNVLGKKFKNLSGDGRLLVGQDLSEVQDNGNNQISIKSVGVGIAISCAFFTFGSILSKFIPIHHYALMIISVAIIKALNIIPESYSESCAQWYKVVTGNFTAALLIGIGVAYLDISALIGALSVKYIILVILTVIGSIVGAGISGKLLGFYPIEAAITGGLCMANMGGTGDVAVLSACHRMGLMPFAQISSRIGGAFIILLATAILNFFVK</sequence>
<feature type="transmembrane region" description="Helical" evidence="2">
    <location>
        <begin position="405"/>
        <end position="426"/>
    </location>
</feature>
<feature type="transmembrane region" description="Helical" evidence="2">
    <location>
        <begin position="342"/>
        <end position="359"/>
    </location>
</feature>
<dbReference type="RefSeq" id="WP_147737341.1">
    <property type="nucleotide sequence ID" value="NZ_SAXX01000023.1"/>
</dbReference>
<name>A0A5C8DZD3_9SPIR</name>
<dbReference type="AlphaFoldDB" id="A0A5C8DZD3"/>
<keyword evidence="2" id="KW-0812">Transmembrane</keyword>
<keyword evidence="1" id="KW-0813">Transport</keyword>
<evidence type="ECO:0000256" key="2">
    <source>
        <dbReference type="SAM" id="Phobius"/>
    </source>
</evidence>
<feature type="transmembrane region" description="Helical" evidence="2">
    <location>
        <begin position="97"/>
        <end position="119"/>
    </location>
</feature>
<evidence type="ECO:0000256" key="1">
    <source>
        <dbReference type="PIRNR" id="PIRNR005348"/>
    </source>
</evidence>
<feature type="transmembrane region" description="Helical" evidence="2">
    <location>
        <begin position="65"/>
        <end position="85"/>
    </location>
</feature>
<comment type="similarity">
    <text evidence="1">Belongs to the 2-hydroxycarboxylate transporter (2-HCT) (TC 2.A.24) family.</text>
</comment>
<dbReference type="GO" id="GO:0008514">
    <property type="term" value="F:organic anion transmembrane transporter activity"/>
    <property type="evidence" value="ECO:0007669"/>
    <property type="project" value="InterPro"/>
</dbReference>
<feature type="transmembrane region" description="Helical" evidence="2">
    <location>
        <begin position="196"/>
        <end position="217"/>
    </location>
</feature>
<keyword evidence="1 2" id="KW-0472">Membrane</keyword>
<dbReference type="EMBL" id="SAXX01000023">
    <property type="protein sequence ID" value="TXJ30484.1"/>
    <property type="molecule type" value="Genomic_DNA"/>
</dbReference>
<evidence type="ECO:0000313" key="4">
    <source>
        <dbReference type="Proteomes" id="UP000324707"/>
    </source>
</evidence>
<dbReference type="PANTHER" id="PTHR40033:SF1">
    <property type="entry name" value="CITRATE-SODIUM SYMPORTER"/>
    <property type="match status" value="1"/>
</dbReference>
<dbReference type="Pfam" id="PF03390">
    <property type="entry name" value="2HCT"/>
    <property type="match status" value="1"/>
</dbReference>
<keyword evidence="1" id="KW-0769">Symport</keyword>